<dbReference type="Pfam" id="PF01209">
    <property type="entry name" value="Ubie_methyltran"/>
    <property type="match status" value="1"/>
</dbReference>
<dbReference type="UniPathway" id="UPA00232"/>
<dbReference type="FunCoup" id="A0A4R2PL24">
    <property type="interactions" value="476"/>
</dbReference>
<sequence length="250" mass="27940">MTQTKDPGQTIDFGFRTVARTEKQGLVRNVFDSVAGRYDLMNDLMSAGTHRLWKDSLIHTLRPHAHETFLDVAGGTGDIAFRIANAAPGAQITVSDINEAMLAEGRRRADKRGLDLDWVTANAETLPFPDASFNAYTIAFGIRNVTDRMAALREARRVLKPGGRFLCLEFSQLAIKPLDRLYERYSFAVIPRIGQMIAGDRESYQYLVESIRQFPGPDQFAGMMRDAGFAHARYRRMTGGVVALHSGRKL</sequence>
<evidence type="ECO:0000256" key="5">
    <source>
        <dbReference type="ARBA" id="ARBA00022691"/>
    </source>
</evidence>
<dbReference type="UniPathway" id="UPA00079">
    <property type="reaction ID" value="UER00169"/>
</dbReference>
<dbReference type="PANTHER" id="PTHR43591">
    <property type="entry name" value="METHYLTRANSFERASE"/>
    <property type="match status" value="1"/>
</dbReference>
<keyword evidence="4 6" id="KW-0831">Ubiquinone biosynthesis</keyword>
<keyword evidence="5 6" id="KW-0949">S-adenosyl-L-methionine</keyword>
<gene>
    <name evidence="6" type="primary">ubiE</name>
    <name evidence="7" type="ORF">EV659_103167</name>
</gene>
<dbReference type="GO" id="GO:0008425">
    <property type="term" value="F:2-methoxy-6-polyprenyl-1,4-benzoquinol methyltransferase activity"/>
    <property type="evidence" value="ECO:0007669"/>
    <property type="project" value="UniProtKB-UniRule"/>
</dbReference>
<keyword evidence="1 6" id="KW-0474">Menaquinone biosynthesis</keyword>
<dbReference type="RefSeq" id="WP_132707836.1">
    <property type="nucleotide sequence ID" value="NZ_JACIGF010000003.1"/>
</dbReference>
<accession>A0A4R2PL24</accession>
<comment type="pathway">
    <text evidence="6">Quinol/quinone metabolism; menaquinone biosynthesis; menaquinol from 1,4-dihydroxy-2-naphthoate: step 2/2.</text>
</comment>
<dbReference type="PROSITE" id="PS51608">
    <property type="entry name" value="SAM_MT_UBIE"/>
    <property type="match status" value="1"/>
</dbReference>
<dbReference type="NCBIfam" id="TIGR01934">
    <property type="entry name" value="MenG_MenH_UbiE"/>
    <property type="match status" value="1"/>
</dbReference>
<evidence type="ECO:0000256" key="1">
    <source>
        <dbReference type="ARBA" id="ARBA00022428"/>
    </source>
</evidence>
<comment type="caution">
    <text evidence="6">Lacks conserved residue(s) required for the propagation of feature annotation.</text>
</comment>
<reference evidence="7 8" key="1">
    <citation type="submission" date="2019-03" db="EMBL/GenBank/DDBJ databases">
        <title>Genomic Encyclopedia of Type Strains, Phase IV (KMG-IV): sequencing the most valuable type-strain genomes for metagenomic binning, comparative biology and taxonomic classification.</title>
        <authorList>
            <person name="Goeker M."/>
        </authorList>
    </citation>
    <scope>NUCLEOTIDE SEQUENCE [LARGE SCALE GENOMIC DNA]</scope>
    <source>
        <strain evidence="7 8">DSM 2132</strain>
    </source>
</reference>
<keyword evidence="3 6" id="KW-0808">Transferase</keyword>
<feature type="binding site" evidence="6">
    <location>
        <position position="96"/>
    </location>
    <ligand>
        <name>S-adenosyl-L-methionine</name>
        <dbReference type="ChEBI" id="CHEBI:59789"/>
    </ligand>
</feature>
<evidence type="ECO:0000313" key="8">
    <source>
        <dbReference type="Proteomes" id="UP000295399"/>
    </source>
</evidence>
<evidence type="ECO:0000256" key="6">
    <source>
        <dbReference type="HAMAP-Rule" id="MF_01813"/>
    </source>
</evidence>
<comment type="pathway">
    <text evidence="6">Cofactor biosynthesis; ubiquinone biosynthesis.</text>
</comment>
<evidence type="ECO:0000256" key="4">
    <source>
        <dbReference type="ARBA" id="ARBA00022688"/>
    </source>
</evidence>
<dbReference type="OrthoDB" id="9808140at2"/>
<dbReference type="AlphaFoldDB" id="A0A4R2PL24"/>
<dbReference type="GO" id="GO:0009234">
    <property type="term" value="P:menaquinone biosynthetic process"/>
    <property type="evidence" value="ECO:0007669"/>
    <property type="project" value="UniProtKB-UniRule"/>
</dbReference>
<evidence type="ECO:0000313" key="7">
    <source>
        <dbReference type="EMBL" id="TCP36280.1"/>
    </source>
</evidence>
<dbReference type="GO" id="GO:0043770">
    <property type="term" value="F:demethylmenaquinone methyltransferase activity"/>
    <property type="evidence" value="ECO:0007669"/>
    <property type="project" value="UniProtKB-UniRule"/>
</dbReference>
<comment type="similarity">
    <text evidence="6">Belongs to the class I-like SAM-binding methyltransferase superfamily. MenG/UbiE family.</text>
</comment>
<organism evidence="7 8">
    <name type="scientific">Rhodothalassium salexigens DSM 2132</name>
    <dbReference type="NCBI Taxonomy" id="1188247"/>
    <lineage>
        <taxon>Bacteria</taxon>
        <taxon>Pseudomonadati</taxon>
        <taxon>Pseudomonadota</taxon>
        <taxon>Alphaproteobacteria</taxon>
        <taxon>Rhodothalassiales</taxon>
        <taxon>Rhodothalassiaceae</taxon>
        <taxon>Rhodothalassium</taxon>
    </lineage>
</organism>
<proteinExistence type="inferred from homology"/>
<comment type="caution">
    <text evidence="7">The sequence shown here is derived from an EMBL/GenBank/DDBJ whole genome shotgun (WGS) entry which is preliminary data.</text>
</comment>
<dbReference type="EC" id="2.1.1.201" evidence="6"/>
<keyword evidence="2 6" id="KW-0489">Methyltransferase</keyword>
<dbReference type="NCBIfam" id="NF001242">
    <property type="entry name" value="PRK00216.1-3"/>
    <property type="match status" value="1"/>
</dbReference>
<comment type="function">
    <text evidence="6">Methyltransferase required for the conversion of demethylmenaquinol (DMKH2) to menaquinol (MKH2) and the conversion of 2-polyprenyl-6-methoxy-1,4-benzoquinol (DDMQH2) to 2-polyprenyl-3-methyl-6-methoxy-1,4-benzoquinol (DMQH2).</text>
</comment>
<protein>
    <recommendedName>
        <fullName evidence="6">Ubiquinone/menaquinone biosynthesis C-methyltransferase UbiE</fullName>
        <ecNumber evidence="6">2.1.1.163</ecNumber>
        <ecNumber evidence="6">2.1.1.201</ecNumber>
    </recommendedName>
    <alternativeName>
        <fullName evidence="6">2-methoxy-6-polyprenyl-1,4-benzoquinol methylase</fullName>
    </alternativeName>
    <alternativeName>
        <fullName evidence="6">Demethylmenaquinone methyltransferase</fullName>
    </alternativeName>
</protein>
<comment type="catalytic activity">
    <reaction evidence="6">
        <text>a 2-methoxy-6-(all-trans-polyprenyl)benzene-1,4-diol + S-adenosyl-L-methionine = a 5-methoxy-2-methyl-3-(all-trans-polyprenyl)benzene-1,4-diol + S-adenosyl-L-homocysteine + H(+)</text>
        <dbReference type="Rhea" id="RHEA:28286"/>
        <dbReference type="Rhea" id="RHEA-COMP:10858"/>
        <dbReference type="Rhea" id="RHEA-COMP:10859"/>
        <dbReference type="ChEBI" id="CHEBI:15378"/>
        <dbReference type="ChEBI" id="CHEBI:57856"/>
        <dbReference type="ChEBI" id="CHEBI:59789"/>
        <dbReference type="ChEBI" id="CHEBI:84166"/>
        <dbReference type="ChEBI" id="CHEBI:84167"/>
        <dbReference type="EC" id="2.1.1.201"/>
    </reaction>
</comment>
<dbReference type="InterPro" id="IPR023576">
    <property type="entry name" value="UbiE/COQ5_MeTrFase_CS"/>
</dbReference>
<evidence type="ECO:0000256" key="3">
    <source>
        <dbReference type="ARBA" id="ARBA00022679"/>
    </source>
</evidence>
<dbReference type="InterPro" id="IPR029063">
    <property type="entry name" value="SAM-dependent_MTases_sf"/>
</dbReference>
<dbReference type="GO" id="GO:0009060">
    <property type="term" value="P:aerobic respiration"/>
    <property type="evidence" value="ECO:0007669"/>
    <property type="project" value="UniProtKB-UniRule"/>
</dbReference>
<feature type="binding site" evidence="6">
    <location>
        <begin position="122"/>
        <end position="123"/>
    </location>
    <ligand>
        <name>S-adenosyl-L-methionine</name>
        <dbReference type="ChEBI" id="CHEBI:59789"/>
    </ligand>
</feature>
<dbReference type="SUPFAM" id="SSF53335">
    <property type="entry name" value="S-adenosyl-L-methionine-dependent methyltransferases"/>
    <property type="match status" value="1"/>
</dbReference>
<comment type="catalytic activity">
    <reaction evidence="6">
        <text>a 2-demethylmenaquinol + S-adenosyl-L-methionine = a menaquinol + S-adenosyl-L-homocysteine + H(+)</text>
        <dbReference type="Rhea" id="RHEA:42640"/>
        <dbReference type="Rhea" id="RHEA-COMP:9539"/>
        <dbReference type="Rhea" id="RHEA-COMP:9563"/>
        <dbReference type="ChEBI" id="CHEBI:15378"/>
        <dbReference type="ChEBI" id="CHEBI:18151"/>
        <dbReference type="ChEBI" id="CHEBI:55437"/>
        <dbReference type="ChEBI" id="CHEBI:57856"/>
        <dbReference type="ChEBI" id="CHEBI:59789"/>
        <dbReference type="EC" id="2.1.1.163"/>
    </reaction>
</comment>
<keyword evidence="8" id="KW-1185">Reference proteome</keyword>
<dbReference type="PROSITE" id="PS01184">
    <property type="entry name" value="UBIE_2"/>
    <property type="match status" value="1"/>
</dbReference>
<dbReference type="InParanoid" id="A0A4R2PL24"/>
<dbReference type="Gene3D" id="3.40.50.150">
    <property type="entry name" value="Vaccinia Virus protein VP39"/>
    <property type="match status" value="1"/>
</dbReference>
<name>A0A4R2PL24_RHOSA</name>
<dbReference type="EC" id="2.1.1.163" evidence="6"/>
<dbReference type="Proteomes" id="UP000295399">
    <property type="component" value="Unassembled WGS sequence"/>
</dbReference>
<dbReference type="GO" id="GO:0032259">
    <property type="term" value="P:methylation"/>
    <property type="evidence" value="ECO:0007669"/>
    <property type="project" value="UniProtKB-KW"/>
</dbReference>
<dbReference type="CDD" id="cd02440">
    <property type="entry name" value="AdoMet_MTases"/>
    <property type="match status" value="1"/>
</dbReference>
<evidence type="ECO:0000256" key="2">
    <source>
        <dbReference type="ARBA" id="ARBA00022603"/>
    </source>
</evidence>
<dbReference type="HAMAP" id="MF_01813">
    <property type="entry name" value="MenG_UbiE_methyltr"/>
    <property type="match status" value="1"/>
</dbReference>
<dbReference type="PANTHER" id="PTHR43591:SF24">
    <property type="entry name" value="2-METHOXY-6-POLYPRENYL-1,4-BENZOQUINOL METHYLASE, MITOCHONDRIAL"/>
    <property type="match status" value="1"/>
</dbReference>
<dbReference type="EMBL" id="SLXO01000003">
    <property type="protein sequence ID" value="TCP36280.1"/>
    <property type="molecule type" value="Genomic_DNA"/>
</dbReference>
<dbReference type="InterPro" id="IPR004033">
    <property type="entry name" value="UbiE/COQ5_MeTrFase"/>
</dbReference>
<feature type="binding site" evidence="6">
    <location>
        <position position="76"/>
    </location>
    <ligand>
        <name>S-adenosyl-L-methionine</name>
        <dbReference type="ChEBI" id="CHEBI:59789"/>
    </ligand>
</feature>
<dbReference type="PROSITE" id="PS01183">
    <property type="entry name" value="UBIE_1"/>
    <property type="match status" value="1"/>
</dbReference>